<evidence type="ECO:0008006" key="3">
    <source>
        <dbReference type="Google" id="ProtNLM"/>
    </source>
</evidence>
<dbReference type="RefSeq" id="WP_192728256.1">
    <property type="nucleotide sequence ID" value="NZ_BAAAVL010000001.1"/>
</dbReference>
<protein>
    <recommendedName>
        <fullName evidence="3">DUF2625 family protein</fullName>
    </recommendedName>
</protein>
<organism evidence="1 2">
    <name type="scientific">Rhizobium viscosum</name>
    <name type="common">Arthrobacter viscosus</name>
    <dbReference type="NCBI Taxonomy" id="1673"/>
    <lineage>
        <taxon>Bacteria</taxon>
        <taxon>Pseudomonadati</taxon>
        <taxon>Pseudomonadota</taxon>
        <taxon>Alphaproteobacteria</taxon>
        <taxon>Hyphomicrobiales</taxon>
        <taxon>Rhizobiaceae</taxon>
        <taxon>Rhizobium/Agrobacterium group</taxon>
        <taxon>Rhizobium</taxon>
    </lineage>
</organism>
<accession>A0ABR9ILY4</accession>
<comment type="caution">
    <text evidence="1">The sequence shown here is derived from an EMBL/GenBank/DDBJ whole genome shotgun (WGS) entry which is preliminary data.</text>
</comment>
<proteinExistence type="predicted"/>
<evidence type="ECO:0000313" key="1">
    <source>
        <dbReference type="EMBL" id="MBE1504193.1"/>
    </source>
</evidence>
<name>A0ABR9ILY4_RHIVS</name>
<dbReference type="Proteomes" id="UP000620262">
    <property type="component" value="Unassembled WGS sequence"/>
</dbReference>
<dbReference type="EMBL" id="JADBEC010000001">
    <property type="protein sequence ID" value="MBE1504193.1"/>
    <property type="molecule type" value="Genomic_DNA"/>
</dbReference>
<evidence type="ECO:0000313" key="2">
    <source>
        <dbReference type="Proteomes" id="UP000620262"/>
    </source>
</evidence>
<gene>
    <name evidence="1" type="ORF">H4W29_001374</name>
</gene>
<keyword evidence="2" id="KW-1185">Reference proteome</keyword>
<sequence>MHTVSIGNWALLIEDGSLPRIYDAYVKHAAFVDQVKPITPEGRTLFLGVYQGGGTHRWPEIVIVNRYEDARGTFHPGFLVVPETSILFIGAGEQLLGYDIERRERIFEDHTNFGFWCWTRQEDYVLMSAELEFGVWRKTGEKLWSVFVEPPWSFNVSGENVELDIMGQLKIFRLETGAPVLTNVS</sequence>
<reference evidence="1 2" key="1">
    <citation type="submission" date="2020-10" db="EMBL/GenBank/DDBJ databases">
        <title>Sequencing the genomes of 1000 actinobacteria strains.</title>
        <authorList>
            <person name="Klenk H.-P."/>
        </authorList>
    </citation>
    <scope>NUCLEOTIDE SEQUENCE [LARGE SCALE GENOMIC DNA]</scope>
    <source>
        <strain evidence="1 2">DSM 7307</strain>
    </source>
</reference>